<dbReference type="Proteomes" id="UP001267407">
    <property type="component" value="Unassembled WGS sequence"/>
</dbReference>
<comment type="caution">
    <text evidence="5">The sequence shown here is derived from an EMBL/GenBank/DDBJ whole genome shotgun (WGS) entry which is preliminary data.</text>
</comment>
<evidence type="ECO:0000256" key="1">
    <source>
        <dbReference type="ARBA" id="ARBA00004613"/>
    </source>
</evidence>
<evidence type="ECO:0000256" key="2">
    <source>
        <dbReference type="ARBA" id="ARBA00022729"/>
    </source>
</evidence>
<dbReference type="PROSITE" id="PS51677">
    <property type="entry name" value="NODB"/>
    <property type="match status" value="1"/>
</dbReference>
<dbReference type="PANTHER" id="PTHR34216:SF3">
    <property type="entry name" value="POLY-BETA-1,6-N-ACETYL-D-GLUCOSAMINE N-DEACETYLASE"/>
    <property type="match status" value="1"/>
</dbReference>
<dbReference type="Pfam" id="PF01522">
    <property type="entry name" value="Polysacc_deac_1"/>
    <property type="match status" value="1"/>
</dbReference>
<evidence type="ECO:0000313" key="5">
    <source>
        <dbReference type="EMBL" id="MDS1309778.1"/>
    </source>
</evidence>
<dbReference type="EC" id="3.-.-.-" evidence="5"/>
<protein>
    <submittedName>
        <fullName evidence="5">Polysaccharide deacetylase family protein</fullName>
        <ecNumber evidence="5">3.-.-.-</ecNumber>
    </submittedName>
</protein>
<feature type="domain" description="NodB homology" evidence="4">
    <location>
        <begin position="82"/>
        <end position="343"/>
    </location>
</feature>
<dbReference type="Gene3D" id="3.20.20.370">
    <property type="entry name" value="Glycoside hydrolase/deacetylase"/>
    <property type="match status" value="1"/>
</dbReference>
<gene>
    <name evidence="5" type="ORF">RKA07_06600</name>
</gene>
<proteinExistence type="predicted"/>
<evidence type="ECO:0000259" key="4">
    <source>
        <dbReference type="PROSITE" id="PS51677"/>
    </source>
</evidence>
<dbReference type="InterPro" id="IPR051398">
    <property type="entry name" value="Polysacch_Deacetylase"/>
</dbReference>
<keyword evidence="2 3" id="KW-0732">Signal</keyword>
<dbReference type="CDD" id="cd10973">
    <property type="entry name" value="CE4_DAC_u4_5s"/>
    <property type="match status" value="1"/>
</dbReference>
<evidence type="ECO:0000256" key="3">
    <source>
        <dbReference type="SAM" id="SignalP"/>
    </source>
</evidence>
<dbReference type="EMBL" id="JAVMBO010000007">
    <property type="protein sequence ID" value="MDS1309778.1"/>
    <property type="molecule type" value="Genomic_DNA"/>
</dbReference>
<sequence length="343" mass="37793">MNARKPWISAVLLSLFLASFGAKADLVVLQYHHISESTPPSTSTSVSLFNAQLDMITELGLEVVDLYEATKDLFSNNPSTGQRIAITFDDAYESVYSTGADILQERGLPYTIFVDTAAIGKHGYMTWGQLKELSGREGVSIANHTAGHGHLARKPGEAEADWIKRTNRSLDTAQAELKRKLGTDLPVFAYPYGEFDEALEAKVSERGWYGFGQQSGAIGPLTGKTRLPRFPMANTYGQLNGLKDKLNSKAFPLDTNQLPDGIVSANPPTLSLPLVDDIQPARLTCFASGMGRIDFKVTDNNILIKAPKPFNSRRFRYNCTHPAKAGGFYWLSQQWLDLSKPED</sequence>
<dbReference type="SUPFAM" id="SSF88713">
    <property type="entry name" value="Glycoside hydrolase/deacetylase"/>
    <property type="match status" value="1"/>
</dbReference>
<evidence type="ECO:0000313" key="6">
    <source>
        <dbReference type="Proteomes" id="UP001267407"/>
    </source>
</evidence>
<accession>A0ABU2HG99</accession>
<comment type="subcellular location">
    <subcellularLocation>
        <location evidence="1">Secreted</location>
    </subcellularLocation>
</comment>
<dbReference type="InterPro" id="IPR011330">
    <property type="entry name" value="Glyco_hydro/deAcase_b/a-brl"/>
</dbReference>
<organism evidence="5 6">
    <name type="scientific">Marinobacter xiaoshiensis</name>
    <dbReference type="NCBI Taxonomy" id="3073652"/>
    <lineage>
        <taxon>Bacteria</taxon>
        <taxon>Pseudomonadati</taxon>
        <taxon>Pseudomonadota</taxon>
        <taxon>Gammaproteobacteria</taxon>
        <taxon>Pseudomonadales</taxon>
        <taxon>Marinobacteraceae</taxon>
        <taxon>Marinobacter</taxon>
    </lineage>
</organism>
<feature type="chain" id="PRO_5045488994" evidence="3">
    <location>
        <begin position="25"/>
        <end position="343"/>
    </location>
</feature>
<dbReference type="GO" id="GO:0016787">
    <property type="term" value="F:hydrolase activity"/>
    <property type="evidence" value="ECO:0007669"/>
    <property type="project" value="UniProtKB-KW"/>
</dbReference>
<name>A0ABU2HG99_9GAMM</name>
<keyword evidence="6" id="KW-1185">Reference proteome</keyword>
<dbReference type="InterPro" id="IPR002509">
    <property type="entry name" value="NODB_dom"/>
</dbReference>
<reference evidence="5" key="1">
    <citation type="submission" date="2023-09" db="EMBL/GenBank/DDBJ databases">
        <title>Marinobacter sediminicola sp. nov. and Marinobacter maritimum sp. nov., isolated from marine sediment.</title>
        <authorList>
            <person name="An J."/>
        </authorList>
    </citation>
    <scope>NUCLEOTIDE SEQUENCE</scope>
    <source>
        <strain evidence="5">F60267</strain>
    </source>
</reference>
<feature type="signal peptide" evidence="3">
    <location>
        <begin position="1"/>
        <end position="24"/>
    </location>
</feature>
<dbReference type="PANTHER" id="PTHR34216">
    <property type="match status" value="1"/>
</dbReference>
<dbReference type="RefSeq" id="WP_200200973.1">
    <property type="nucleotide sequence ID" value="NZ_JAVMBO010000007.1"/>
</dbReference>
<keyword evidence="5" id="KW-0378">Hydrolase</keyword>